<name>A0ABW3W7G7_9ACTN</name>
<accession>A0ABW3W7G7</accession>
<keyword evidence="7" id="KW-1185">Reference proteome</keyword>
<dbReference type="InterPro" id="IPR036188">
    <property type="entry name" value="FAD/NAD-bd_sf"/>
</dbReference>
<dbReference type="PANTHER" id="PTHR10961:SF7">
    <property type="entry name" value="FAD DEPENDENT OXIDOREDUCTASE DOMAIN-CONTAINING PROTEIN"/>
    <property type="match status" value="1"/>
</dbReference>
<protein>
    <submittedName>
        <fullName evidence="6">N-methyl-L-tryptophan oxidase</fullName>
        <ecNumber evidence="6">1.5.3.2</ecNumber>
    </submittedName>
</protein>
<evidence type="ECO:0000256" key="4">
    <source>
        <dbReference type="ARBA" id="ARBA00023002"/>
    </source>
</evidence>
<dbReference type="Gene3D" id="3.30.9.10">
    <property type="entry name" value="D-Amino Acid Oxidase, subunit A, domain 2"/>
    <property type="match status" value="1"/>
</dbReference>
<dbReference type="SUPFAM" id="SSF51905">
    <property type="entry name" value="FAD/NAD(P)-binding domain"/>
    <property type="match status" value="1"/>
</dbReference>
<feature type="domain" description="FAD dependent oxidoreductase" evidence="5">
    <location>
        <begin position="5"/>
        <end position="351"/>
    </location>
</feature>
<keyword evidence="4 6" id="KW-0560">Oxidoreductase</keyword>
<comment type="cofactor">
    <cofactor evidence="1">
        <name>FAD</name>
        <dbReference type="ChEBI" id="CHEBI:57692"/>
    </cofactor>
</comment>
<dbReference type="EMBL" id="JBHTLX010000023">
    <property type="protein sequence ID" value="MFD1250395.1"/>
    <property type="molecule type" value="Genomic_DNA"/>
</dbReference>
<gene>
    <name evidence="6" type="primary">solA</name>
    <name evidence="6" type="ORF">ACFQ3F_21565</name>
</gene>
<dbReference type="Proteomes" id="UP001597229">
    <property type="component" value="Unassembled WGS sequence"/>
</dbReference>
<sequence length="372" mass="40476">MSDYDVIVLGLGAMGSAASYQLARRGHRVLGFDAHPERHQLGSSHGDHRMIRRSHNDPDFRPYVDRAFELWCELEADSGEDLLSLYGEIAIQPASVLDEWPESERDRMPRVLSAADLAAEFPGFRVPEPLVATYEAESGMLRPEAAVSAQLRLARAHGAELRRPERVLDWTADGSGVKVTTDRGVVRAERLVVTAGPWAPMLLGELGLPIEAVRIVNMYVAPGDPVLWARENGAPNFMLDVPEGTFYGLPAMDGLGLKIGMDDTTRPTTPDTIDREVTDADLAPLLGALSSYLPGAVGPVTQTVTCMYTMTPDWSFIIERHREHPQIAYATGFSGMGFKFSPVVGEVLADLAVAEAPALDLSCFSSARFAGE</sequence>
<evidence type="ECO:0000256" key="2">
    <source>
        <dbReference type="ARBA" id="ARBA00022630"/>
    </source>
</evidence>
<dbReference type="PANTHER" id="PTHR10961">
    <property type="entry name" value="PEROXISOMAL SARCOSINE OXIDASE"/>
    <property type="match status" value="1"/>
</dbReference>
<reference evidence="7" key="1">
    <citation type="journal article" date="2019" name="Int. J. Syst. Evol. Microbiol.">
        <title>The Global Catalogue of Microorganisms (GCM) 10K type strain sequencing project: providing services to taxonomists for standard genome sequencing and annotation.</title>
        <authorList>
            <consortium name="The Broad Institute Genomics Platform"/>
            <consortium name="The Broad Institute Genome Sequencing Center for Infectious Disease"/>
            <person name="Wu L."/>
            <person name="Ma J."/>
        </authorList>
    </citation>
    <scope>NUCLEOTIDE SEQUENCE [LARGE SCALE GENOMIC DNA]</scope>
    <source>
        <strain evidence="7">CCUG 52478</strain>
    </source>
</reference>
<evidence type="ECO:0000313" key="7">
    <source>
        <dbReference type="Proteomes" id="UP001597229"/>
    </source>
</evidence>
<dbReference type="InterPro" id="IPR006076">
    <property type="entry name" value="FAD-dep_OxRdtase"/>
</dbReference>
<comment type="caution">
    <text evidence="6">The sequence shown here is derived from an EMBL/GenBank/DDBJ whole genome shotgun (WGS) entry which is preliminary data.</text>
</comment>
<dbReference type="RefSeq" id="WP_367919667.1">
    <property type="nucleotide sequence ID" value="NZ_BAABAC010000023.1"/>
</dbReference>
<keyword evidence="3" id="KW-0274">FAD</keyword>
<dbReference type="Pfam" id="PF01266">
    <property type="entry name" value="DAO"/>
    <property type="match status" value="1"/>
</dbReference>
<evidence type="ECO:0000256" key="3">
    <source>
        <dbReference type="ARBA" id="ARBA00022827"/>
    </source>
</evidence>
<proteinExistence type="predicted"/>
<dbReference type="NCBIfam" id="NF008425">
    <property type="entry name" value="PRK11259.1"/>
    <property type="match status" value="1"/>
</dbReference>
<dbReference type="GO" id="GO:0050131">
    <property type="term" value="F:N-methyl-L-amino-acid oxidase activity"/>
    <property type="evidence" value="ECO:0007669"/>
    <property type="project" value="UniProtKB-EC"/>
</dbReference>
<organism evidence="6 7">
    <name type="scientific">Nocardioides ginsengisoli</name>
    <dbReference type="NCBI Taxonomy" id="363868"/>
    <lineage>
        <taxon>Bacteria</taxon>
        <taxon>Bacillati</taxon>
        <taxon>Actinomycetota</taxon>
        <taxon>Actinomycetes</taxon>
        <taxon>Propionibacteriales</taxon>
        <taxon>Nocardioidaceae</taxon>
        <taxon>Nocardioides</taxon>
    </lineage>
</organism>
<dbReference type="InterPro" id="IPR045170">
    <property type="entry name" value="MTOX"/>
</dbReference>
<dbReference type="SUPFAM" id="SSF54373">
    <property type="entry name" value="FAD-linked reductases, C-terminal domain"/>
    <property type="match status" value="1"/>
</dbReference>
<dbReference type="EC" id="1.5.3.2" evidence="6"/>
<evidence type="ECO:0000313" key="6">
    <source>
        <dbReference type="EMBL" id="MFD1250395.1"/>
    </source>
</evidence>
<evidence type="ECO:0000259" key="5">
    <source>
        <dbReference type="Pfam" id="PF01266"/>
    </source>
</evidence>
<keyword evidence="2" id="KW-0285">Flavoprotein</keyword>
<evidence type="ECO:0000256" key="1">
    <source>
        <dbReference type="ARBA" id="ARBA00001974"/>
    </source>
</evidence>
<dbReference type="Gene3D" id="3.50.50.60">
    <property type="entry name" value="FAD/NAD(P)-binding domain"/>
    <property type="match status" value="1"/>
</dbReference>